<dbReference type="CDD" id="cd00143">
    <property type="entry name" value="PP2Cc"/>
    <property type="match status" value="1"/>
</dbReference>
<dbReference type="InterPro" id="IPR015655">
    <property type="entry name" value="PP2C"/>
</dbReference>
<dbReference type="PROSITE" id="PS51746">
    <property type="entry name" value="PPM_2"/>
    <property type="match status" value="1"/>
</dbReference>
<feature type="domain" description="PPM-type phosphatase" evidence="3">
    <location>
        <begin position="12"/>
        <end position="260"/>
    </location>
</feature>
<dbReference type="EMBL" id="JAHJDP010000042">
    <property type="protein sequence ID" value="MBU2691071.1"/>
    <property type="molecule type" value="Genomic_DNA"/>
</dbReference>
<comment type="caution">
    <text evidence="4">The sequence shown here is derived from an EMBL/GenBank/DDBJ whole genome shotgun (WGS) entry which is preliminary data.</text>
</comment>
<dbReference type="AlphaFoldDB" id="A0A948RV32"/>
<organism evidence="4 5">
    <name type="scientific">Eiseniibacteriota bacterium</name>
    <dbReference type="NCBI Taxonomy" id="2212470"/>
    <lineage>
        <taxon>Bacteria</taxon>
        <taxon>Candidatus Eiseniibacteriota</taxon>
    </lineage>
</organism>
<dbReference type="SMART" id="SM00332">
    <property type="entry name" value="PP2Cc"/>
    <property type="match status" value="1"/>
</dbReference>
<dbReference type="SUPFAM" id="SSF81606">
    <property type="entry name" value="PP2C-like"/>
    <property type="match status" value="1"/>
</dbReference>
<feature type="compositionally biased region" description="Polar residues" evidence="1">
    <location>
        <begin position="1"/>
        <end position="10"/>
    </location>
</feature>
<feature type="region of interest" description="Disordered" evidence="1">
    <location>
        <begin position="418"/>
        <end position="486"/>
    </location>
</feature>
<evidence type="ECO:0000313" key="5">
    <source>
        <dbReference type="Proteomes" id="UP000777784"/>
    </source>
</evidence>
<keyword evidence="2" id="KW-0812">Transmembrane</keyword>
<evidence type="ECO:0000259" key="3">
    <source>
        <dbReference type="PROSITE" id="PS51746"/>
    </source>
</evidence>
<dbReference type="GO" id="GO:0004722">
    <property type="term" value="F:protein serine/threonine phosphatase activity"/>
    <property type="evidence" value="ECO:0007669"/>
    <property type="project" value="InterPro"/>
</dbReference>
<feature type="transmembrane region" description="Helical" evidence="2">
    <location>
        <begin position="335"/>
        <end position="356"/>
    </location>
</feature>
<dbReference type="Pfam" id="PF13672">
    <property type="entry name" value="PP2C_2"/>
    <property type="match status" value="1"/>
</dbReference>
<feature type="region of interest" description="Disordered" evidence="1">
    <location>
        <begin position="1"/>
        <end position="20"/>
    </location>
</feature>
<evidence type="ECO:0000256" key="1">
    <source>
        <dbReference type="SAM" id="MobiDB-lite"/>
    </source>
</evidence>
<dbReference type="Gene3D" id="3.60.40.10">
    <property type="entry name" value="PPM-type phosphatase domain"/>
    <property type="match status" value="1"/>
</dbReference>
<gene>
    <name evidence="4" type="ORF">KJ970_09085</name>
</gene>
<name>A0A948RV32_UNCEI</name>
<keyword evidence="2" id="KW-0472">Membrane</keyword>
<protein>
    <submittedName>
        <fullName evidence="4">Protein phosphatase 2C domain-containing protein</fullName>
    </submittedName>
</protein>
<proteinExistence type="predicted"/>
<dbReference type="PANTHER" id="PTHR13832:SF827">
    <property type="entry name" value="PROTEIN PHOSPHATASE 1L"/>
    <property type="match status" value="1"/>
</dbReference>
<dbReference type="Proteomes" id="UP000777784">
    <property type="component" value="Unassembled WGS sequence"/>
</dbReference>
<dbReference type="SMART" id="SM00331">
    <property type="entry name" value="PP2C_SIG"/>
    <property type="match status" value="1"/>
</dbReference>
<accession>A0A948RV32</accession>
<evidence type="ECO:0000256" key="2">
    <source>
        <dbReference type="SAM" id="Phobius"/>
    </source>
</evidence>
<keyword evidence="2" id="KW-1133">Transmembrane helix</keyword>
<dbReference type="InterPro" id="IPR001932">
    <property type="entry name" value="PPM-type_phosphatase-like_dom"/>
</dbReference>
<sequence length="486" mass="52734">MSASSKNPWTLSVGFKTDTGRQRDRNEDAYYLNLPYPGETQRSFADGIFVVADGMGGHDAGDIASQYAVKAVEEALTDSNASHPEESDRILSYLSALLTEVNHGMMRLAKERGLDRGMGCALTLGIIRGSDLLLAHVGDTRCYRLRNGVFEQLTEDHSWVAQQRKAGLLTAEEEAQHPRRNLLTQALGMETRLDVFTRHEIVQSGDRYLFCSDGLHGQVDDKTLARVLMEEPPQTAAGRLVRMANEAGGPDNITVIAIHLDSSTAGVITAPQMKPRGGSPEDPYAEVYAGPKYDAAIADTDPGSSLSMPSPFERAAARQLGPLERRFRWREWPRTLIWIGLAIVILAAGTVAWFTFIHKTDKEKASAELQMIFDALADGQVLTLLSEGQEKEAQRVLFNRLPRTPVDPGAQELIRRLGATLDGSTESRPIDSPPEVKEAGTPPGTGSERVTSDPLTDDPSTAGMGGDPSSSAADSVIVSEPDSIPE</sequence>
<evidence type="ECO:0000313" key="4">
    <source>
        <dbReference type="EMBL" id="MBU2691071.1"/>
    </source>
</evidence>
<dbReference type="PANTHER" id="PTHR13832">
    <property type="entry name" value="PROTEIN PHOSPHATASE 2C"/>
    <property type="match status" value="1"/>
</dbReference>
<reference evidence="4" key="1">
    <citation type="submission" date="2021-05" db="EMBL/GenBank/DDBJ databases">
        <title>Energy efficiency and biological interactions define the core microbiome of deep oligotrophic groundwater.</title>
        <authorList>
            <person name="Mehrshad M."/>
            <person name="Lopez-Fernandez M."/>
            <person name="Bell E."/>
            <person name="Bernier-Latmani R."/>
            <person name="Bertilsson S."/>
            <person name="Dopson M."/>
        </authorList>
    </citation>
    <scope>NUCLEOTIDE SEQUENCE</scope>
    <source>
        <strain evidence="4">Modern_marine.mb.64</strain>
    </source>
</reference>
<dbReference type="InterPro" id="IPR036457">
    <property type="entry name" value="PPM-type-like_dom_sf"/>
</dbReference>